<name>A0A8X7BJC7_TRICX</name>
<proteinExistence type="predicted"/>
<evidence type="ECO:0000313" key="2">
    <source>
        <dbReference type="Proteomes" id="UP000887159"/>
    </source>
</evidence>
<gene>
    <name evidence="1" type="ORF">TNCV_673371</name>
</gene>
<evidence type="ECO:0000313" key="1">
    <source>
        <dbReference type="EMBL" id="GFY32582.1"/>
    </source>
</evidence>
<protein>
    <submittedName>
        <fullName evidence="1">Uncharacterized protein</fullName>
    </submittedName>
</protein>
<dbReference type="Proteomes" id="UP000887159">
    <property type="component" value="Unassembled WGS sequence"/>
</dbReference>
<keyword evidence="2" id="KW-1185">Reference proteome</keyword>
<accession>A0A8X7BJC7</accession>
<sequence length="77" mass="8755">MGFHYSIEDKINLFADSPESSFQENPEPCGDDFIDHVEEKDNLLHCNSRHHKAPLNSSQEVTDIILKLSNNKTLGKD</sequence>
<dbReference type="AlphaFoldDB" id="A0A8X7BJC7"/>
<reference evidence="1" key="1">
    <citation type="submission" date="2020-08" db="EMBL/GenBank/DDBJ databases">
        <title>Multicomponent nature underlies the extraordinary mechanical properties of spider dragline silk.</title>
        <authorList>
            <person name="Kono N."/>
            <person name="Nakamura H."/>
            <person name="Mori M."/>
            <person name="Yoshida Y."/>
            <person name="Ohtoshi R."/>
            <person name="Malay A.D."/>
            <person name="Moran D.A.P."/>
            <person name="Tomita M."/>
            <person name="Numata K."/>
            <person name="Arakawa K."/>
        </authorList>
    </citation>
    <scope>NUCLEOTIDE SEQUENCE</scope>
</reference>
<comment type="caution">
    <text evidence="1">The sequence shown here is derived from an EMBL/GenBank/DDBJ whole genome shotgun (WGS) entry which is preliminary data.</text>
</comment>
<organism evidence="1 2">
    <name type="scientific">Trichonephila clavipes</name>
    <name type="common">Golden silk orbweaver</name>
    <name type="synonym">Nephila clavipes</name>
    <dbReference type="NCBI Taxonomy" id="2585209"/>
    <lineage>
        <taxon>Eukaryota</taxon>
        <taxon>Metazoa</taxon>
        <taxon>Ecdysozoa</taxon>
        <taxon>Arthropoda</taxon>
        <taxon>Chelicerata</taxon>
        <taxon>Arachnida</taxon>
        <taxon>Araneae</taxon>
        <taxon>Araneomorphae</taxon>
        <taxon>Entelegynae</taxon>
        <taxon>Araneoidea</taxon>
        <taxon>Nephilidae</taxon>
        <taxon>Trichonephila</taxon>
    </lineage>
</organism>
<dbReference type="EMBL" id="BMAU01021403">
    <property type="protein sequence ID" value="GFY32582.1"/>
    <property type="molecule type" value="Genomic_DNA"/>
</dbReference>